<evidence type="ECO:0000313" key="3">
    <source>
        <dbReference type="Proteomes" id="UP000435112"/>
    </source>
</evidence>
<accession>A0A6A3KK37</accession>
<evidence type="ECO:0000256" key="1">
    <source>
        <dbReference type="ARBA" id="ARBA00022967"/>
    </source>
</evidence>
<evidence type="ECO:0000313" key="2">
    <source>
        <dbReference type="EMBL" id="KAE9007736.1"/>
    </source>
</evidence>
<dbReference type="Gene3D" id="3.40.50.1000">
    <property type="entry name" value="HAD superfamily/HAD-like"/>
    <property type="match status" value="1"/>
</dbReference>
<organism evidence="2 3">
    <name type="scientific">Phytophthora rubi</name>
    <dbReference type="NCBI Taxonomy" id="129364"/>
    <lineage>
        <taxon>Eukaryota</taxon>
        <taxon>Sar</taxon>
        <taxon>Stramenopiles</taxon>
        <taxon>Oomycota</taxon>
        <taxon>Peronosporomycetes</taxon>
        <taxon>Peronosporales</taxon>
        <taxon>Peronosporaceae</taxon>
        <taxon>Phytophthora</taxon>
    </lineage>
</organism>
<name>A0A6A3KK37_9STRA</name>
<dbReference type="Proteomes" id="UP000435112">
    <property type="component" value="Unassembled WGS sequence"/>
</dbReference>
<dbReference type="PANTHER" id="PTHR43520">
    <property type="entry name" value="ATP7, ISOFORM B"/>
    <property type="match status" value="1"/>
</dbReference>
<dbReference type="InterPro" id="IPR023214">
    <property type="entry name" value="HAD_sf"/>
</dbReference>
<dbReference type="GO" id="GO:0016020">
    <property type="term" value="C:membrane"/>
    <property type="evidence" value="ECO:0007669"/>
    <property type="project" value="TreeGrafter"/>
</dbReference>
<dbReference type="GO" id="GO:0005507">
    <property type="term" value="F:copper ion binding"/>
    <property type="evidence" value="ECO:0007669"/>
    <property type="project" value="TreeGrafter"/>
</dbReference>
<dbReference type="EMBL" id="QXFU01001212">
    <property type="protein sequence ID" value="KAE9007736.1"/>
    <property type="molecule type" value="Genomic_DNA"/>
</dbReference>
<comment type="caution">
    <text evidence="2">The sequence shown here is derived from an EMBL/GenBank/DDBJ whole genome shotgun (WGS) entry which is preliminary data.</text>
</comment>
<dbReference type="InterPro" id="IPR036412">
    <property type="entry name" value="HAD-like_sf"/>
</dbReference>
<sequence>MTTPVKRPSGRCLMLKTPGGGGCDGSEVVRDARYTNSIGQLMPATVNLSSRESSSPGSTTCENVALPASWVSCCSVCCSFGTTSRSNATSVFWLRALMASTTRRGSCLPPGTWCPATGASMPVAKKKGDYVFGSAVNQRSTLAVESVLLTFTTWLLLLSMDIVPAEWKFDLGAVNSRATAVNVMHLKSMGLDVWLITGDNLRTVSVIARHQMGTNHVKAVALPGEKASQIKALQSHDWMKPRVVCMVGRSSNI</sequence>
<dbReference type="GO" id="GO:0043682">
    <property type="term" value="F:P-type divalent copper transporter activity"/>
    <property type="evidence" value="ECO:0007669"/>
    <property type="project" value="TreeGrafter"/>
</dbReference>
<proteinExistence type="predicted"/>
<reference evidence="2 3" key="1">
    <citation type="submission" date="2018-09" db="EMBL/GenBank/DDBJ databases">
        <title>Genomic investigation of the strawberry pathogen Phytophthora fragariae indicates pathogenicity is determined by transcriptional variation in three key races.</title>
        <authorList>
            <person name="Adams T.M."/>
            <person name="Armitage A.D."/>
            <person name="Sobczyk M.K."/>
            <person name="Bates H.J."/>
            <person name="Dunwell J.M."/>
            <person name="Nellist C.F."/>
            <person name="Harrison R.J."/>
        </authorList>
    </citation>
    <scope>NUCLEOTIDE SEQUENCE [LARGE SCALE GENOMIC DNA]</scope>
    <source>
        <strain evidence="2 3">SCRP324</strain>
    </source>
</reference>
<dbReference type="GO" id="GO:0055070">
    <property type="term" value="P:copper ion homeostasis"/>
    <property type="evidence" value="ECO:0007669"/>
    <property type="project" value="TreeGrafter"/>
</dbReference>
<dbReference type="SUPFAM" id="SSF56784">
    <property type="entry name" value="HAD-like"/>
    <property type="match status" value="1"/>
</dbReference>
<protein>
    <submittedName>
        <fullName evidence="2">Uncharacterized protein</fullName>
    </submittedName>
</protein>
<dbReference type="PANTHER" id="PTHR43520:SF8">
    <property type="entry name" value="P-TYPE CU(+) TRANSPORTER"/>
    <property type="match status" value="1"/>
</dbReference>
<dbReference type="OrthoDB" id="10551484at2759"/>
<dbReference type="AlphaFoldDB" id="A0A6A3KK37"/>
<keyword evidence="1" id="KW-1278">Translocase</keyword>
<gene>
    <name evidence="2" type="ORF">PR002_g16111</name>
</gene>